<organism evidence="1 2">
    <name type="scientific">Corynebacterium cystitidis DSM 20524</name>
    <dbReference type="NCBI Taxonomy" id="1121357"/>
    <lineage>
        <taxon>Bacteria</taxon>
        <taxon>Bacillati</taxon>
        <taxon>Actinomycetota</taxon>
        <taxon>Actinomycetes</taxon>
        <taxon>Mycobacteriales</taxon>
        <taxon>Corynebacteriaceae</taxon>
        <taxon>Corynebacterium</taxon>
    </lineage>
</organism>
<dbReference type="AlphaFoldDB" id="A0A1H9SGS6"/>
<evidence type="ECO:0000313" key="2">
    <source>
        <dbReference type="Proteomes" id="UP000198929"/>
    </source>
</evidence>
<dbReference type="Proteomes" id="UP000198929">
    <property type="component" value="Unassembled WGS sequence"/>
</dbReference>
<name>A0A1H9SGS6_9CORY</name>
<keyword evidence="2" id="KW-1185">Reference proteome</keyword>
<evidence type="ECO:0000313" key="1">
    <source>
        <dbReference type="EMBL" id="SER84098.1"/>
    </source>
</evidence>
<accession>A0A1H9SGS6</accession>
<dbReference type="EMBL" id="FOGQ01000004">
    <property type="protein sequence ID" value="SER84098.1"/>
    <property type="molecule type" value="Genomic_DNA"/>
</dbReference>
<dbReference type="STRING" id="1121357.SAMN05661109_01110"/>
<sequence length="143" mass="16474">MLPASVLPASLFSSVVIFRFSPRDFQNWQPNVFLQIFLGSGWRLDAAKIEWSTTGRLKLQEKAYTTDFLTKPMKVNEGEVPQYYVAGDYPAIVEPATWDVVQTELVQYSGKGTTNTHPFSKRARLAALSRFRLSREYQLHRWL</sequence>
<gene>
    <name evidence="1" type="ORF">SAMN05661109_01110</name>
</gene>
<protein>
    <submittedName>
        <fullName evidence="1">Uncharacterized protein</fullName>
    </submittedName>
</protein>
<proteinExistence type="predicted"/>
<reference evidence="2" key="1">
    <citation type="submission" date="2016-10" db="EMBL/GenBank/DDBJ databases">
        <authorList>
            <person name="Varghese N."/>
            <person name="Submissions S."/>
        </authorList>
    </citation>
    <scope>NUCLEOTIDE SEQUENCE [LARGE SCALE GENOMIC DNA]</scope>
    <source>
        <strain evidence="2">DSM 20524</strain>
    </source>
</reference>